<evidence type="ECO:0000313" key="1">
    <source>
        <dbReference type="EMBL" id="MER7187208.1"/>
    </source>
</evidence>
<dbReference type="Gene3D" id="3.10.450.40">
    <property type="match status" value="1"/>
</dbReference>
<protein>
    <submittedName>
        <fullName evidence="1">Uncharacterized protein</fullName>
    </submittedName>
</protein>
<organism evidence="1 2">
    <name type="scientific">Streptomyces hyaluromycini</name>
    <dbReference type="NCBI Taxonomy" id="1377993"/>
    <lineage>
        <taxon>Bacteria</taxon>
        <taxon>Bacillati</taxon>
        <taxon>Actinomycetota</taxon>
        <taxon>Actinomycetes</taxon>
        <taxon>Kitasatosporales</taxon>
        <taxon>Streptomycetaceae</taxon>
        <taxon>Streptomyces</taxon>
    </lineage>
</organism>
<sequence length="149" mass="15857">MTKPTSADLFGNGLLVDDGDLVFDGRDLAVVAGIANLTQALTLRVLTPSGSDRFNTGYGLDVTQAFTLPNGARVVKEVLKLNLVGTLGTDPRVSEVRQVTFDDDPDRLAAGPDAVARAQLARARRVWAVEADLETVADVPVTLRVNVEV</sequence>
<gene>
    <name evidence="1" type="ORF">ABT404_48445</name>
</gene>
<proteinExistence type="predicted"/>
<name>A0ABV1XDZ8_9ACTN</name>
<accession>A0ABV1XDZ8</accession>
<dbReference type="Proteomes" id="UP001474181">
    <property type="component" value="Unassembled WGS sequence"/>
</dbReference>
<keyword evidence="2" id="KW-1185">Reference proteome</keyword>
<dbReference type="EMBL" id="JBEPEK010000752">
    <property type="protein sequence ID" value="MER7187208.1"/>
    <property type="molecule type" value="Genomic_DNA"/>
</dbReference>
<evidence type="ECO:0000313" key="2">
    <source>
        <dbReference type="Proteomes" id="UP001474181"/>
    </source>
</evidence>
<dbReference type="RefSeq" id="WP_350791466.1">
    <property type="nucleotide sequence ID" value="NZ_JBEPEK010000752.1"/>
</dbReference>
<reference evidence="1 2" key="1">
    <citation type="submission" date="2024-06" db="EMBL/GenBank/DDBJ databases">
        <title>The Natural Products Discovery Center: Release of the First 8490 Sequenced Strains for Exploring Actinobacteria Biosynthetic Diversity.</title>
        <authorList>
            <person name="Kalkreuter E."/>
            <person name="Kautsar S.A."/>
            <person name="Yang D."/>
            <person name="Bader C.D."/>
            <person name="Teijaro C.N."/>
            <person name="Fluegel L."/>
            <person name="Davis C.M."/>
            <person name="Simpson J.R."/>
            <person name="Lauterbach L."/>
            <person name="Steele A.D."/>
            <person name="Gui C."/>
            <person name="Meng S."/>
            <person name="Li G."/>
            <person name="Viehrig K."/>
            <person name="Ye F."/>
            <person name="Su P."/>
            <person name="Kiefer A.F."/>
            <person name="Nichols A."/>
            <person name="Cepeda A.J."/>
            <person name="Yan W."/>
            <person name="Fan B."/>
            <person name="Jiang Y."/>
            <person name="Adhikari A."/>
            <person name="Zheng C.-J."/>
            <person name="Schuster L."/>
            <person name="Cowan T.M."/>
            <person name="Smanski M.J."/>
            <person name="Chevrette M.G."/>
            <person name="De Carvalho L.P.S."/>
            <person name="Shen B."/>
        </authorList>
    </citation>
    <scope>NUCLEOTIDE SEQUENCE [LARGE SCALE GENOMIC DNA]</scope>
    <source>
        <strain evidence="1 2">NPDC000234</strain>
    </source>
</reference>
<comment type="caution">
    <text evidence="1">The sequence shown here is derived from an EMBL/GenBank/DDBJ whole genome shotgun (WGS) entry which is preliminary data.</text>
</comment>
<dbReference type="SUPFAM" id="SSF160719">
    <property type="entry name" value="gpW/gp25-like"/>
    <property type="match status" value="1"/>
</dbReference>